<comment type="caution">
    <text evidence="6">The sequence shown here is derived from an EMBL/GenBank/DDBJ whole genome shotgun (WGS) entry which is preliminary data.</text>
</comment>
<dbReference type="Proteomes" id="UP001519307">
    <property type="component" value="Unassembled WGS sequence"/>
</dbReference>
<sequence length="296" mass="34342">MIETSIDASIIIPCKNEVNNLKWTVESIMKSKNSLKFEIIVVDDDSRDLSAEFLKSHEYKDITLIKTNNLGASMARNEGAKASHGKYLFFCDAHIKVPDGWLDNLVNSLRTHNAHIIAPCIVDINNSLSAGYGQTWDSNLNVVWLIQNPNCISEIPIACGCAFCIEREAFEKINGFDHLFHVWGKEDEELCFKAWLYGYKTIINPYIKVKHLFRKKHPYKVTNVDFIYNMLCIAYSHFKKERIIKTINIANKNLLFTDAAKNIKVNFNSILKQREKYLNERIHDDDYFFKKFMIPF</sequence>
<dbReference type="Gene3D" id="3.90.550.10">
    <property type="entry name" value="Spore Coat Polysaccharide Biosynthesis Protein SpsA, Chain A"/>
    <property type="match status" value="1"/>
</dbReference>
<feature type="domain" description="Glycosyltransferase 2-like" evidence="5">
    <location>
        <begin position="9"/>
        <end position="173"/>
    </location>
</feature>
<dbReference type="PANTHER" id="PTHR43179">
    <property type="entry name" value="RHAMNOSYLTRANSFERASE WBBL"/>
    <property type="match status" value="1"/>
</dbReference>
<comment type="similarity">
    <text evidence="2">Belongs to the glycosyltransferase 2 family.</text>
</comment>
<keyword evidence="4" id="KW-0808">Transferase</keyword>
<evidence type="ECO:0000313" key="6">
    <source>
        <dbReference type="EMBL" id="MBP2031535.1"/>
    </source>
</evidence>
<evidence type="ECO:0000256" key="4">
    <source>
        <dbReference type="ARBA" id="ARBA00022679"/>
    </source>
</evidence>
<accession>A0ABS4KPP1</accession>
<dbReference type="Pfam" id="PF00535">
    <property type="entry name" value="Glycos_transf_2"/>
    <property type="match status" value="1"/>
</dbReference>
<dbReference type="InterPro" id="IPR001173">
    <property type="entry name" value="Glyco_trans_2-like"/>
</dbReference>
<organism evidence="6 7">
    <name type="scientific">Clostridium algifaecis</name>
    <dbReference type="NCBI Taxonomy" id="1472040"/>
    <lineage>
        <taxon>Bacteria</taxon>
        <taxon>Bacillati</taxon>
        <taxon>Bacillota</taxon>
        <taxon>Clostridia</taxon>
        <taxon>Eubacteriales</taxon>
        <taxon>Clostridiaceae</taxon>
        <taxon>Clostridium</taxon>
    </lineage>
</organism>
<evidence type="ECO:0000256" key="1">
    <source>
        <dbReference type="ARBA" id="ARBA00004776"/>
    </source>
</evidence>
<dbReference type="InterPro" id="IPR029044">
    <property type="entry name" value="Nucleotide-diphossugar_trans"/>
</dbReference>
<dbReference type="PANTHER" id="PTHR43179:SF12">
    <property type="entry name" value="GALACTOFURANOSYLTRANSFERASE GLFT2"/>
    <property type="match status" value="1"/>
</dbReference>
<dbReference type="EMBL" id="JAGGLM010000001">
    <property type="protein sequence ID" value="MBP2031535.1"/>
    <property type="molecule type" value="Genomic_DNA"/>
</dbReference>
<evidence type="ECO:0000259" key="5">
    <source>
        <dbReference type="Pfam" id="PF00535"/>
    </source>
</evidence>
<proteinExistence type="inferred from homology"/>
<protein>
    <submittedName>
        <fullName evidence="6">GT2 family glycosyltransferase</fullName>
    </submittedName>
</protein>
<keyword evidence="3" id="KW-0328">Glycosyltransferase</keyword>
<evidence type="ECO:0000256" key="3">
    <source>
        <dbReference type="ARBA" id="ARBA00022676"/>
    </source>
</evidence>
<evidence type="ECO:0000256" key="2">
    <source>
        <dbReference type="ARBA" id="ARBA00006739"/>
    </source>
</evidence>
<keyword evidence="7" id="KW-1185">Reference proteome</keyword>
<name>A0ABS4KPP1_9CLOT</name>
<reference evidence="6 7" key="1">
    <citation type="submission" date="2021-03" db="EMBL/GenBank/DDBJ databases">
        <title>Genomic Encyclopedia of Type Strains, Phase IV (KMG-IV): sequencing the most valuable type-strain genomes for metagenomic binning, comparative biology and taxonomic classification.</title>
        <authorList>
            <person name="Goeker M."/>
        </authorList>
    </citation>
    <scope>NUCLEOTIDE SEQUENCE [LARGE SCALE GENOMIC DNA]</scope>
    <source>
        <strain evidence="6 7">DSM 28783</strain>
    </source>
</reference>
<gene>
    <name evidence="6" type="ORF">J2Z42_000200</name>
</gene>
<dbReference type="SUPFAM" id="SSF53448">
    <property type="entry name" value="Nucleotide-diphospho-sugar transferases"/>
    <property type="match status" value="1"/>
</dbReference>
<comment type="pathway">
    <text evidence="1">Cell wall biogenesis; cell wall polysaccharide biosynthesis.</text>
</comment>
<evidence type="ECO:0000313" key="7">
    <source>
        <dbReference type="Proteomes" id="UP001519307"/>
    </source>
</evidence>
<dbReference type="RefSeq" id="WP_209700491.1">
    <property type="nucleotide sequence ID" value="NZ_JAGGLM010000001.1"/>
</dbReference>